<evidence type="ECO:0000256" key="1">
    <source>
        <dbReference type="ARBA" id="ARBA00022737"/>
    </source>
</evidence>
<evidence type="ECO:0000313" key="7">
    <source>
        <dbReference type="Proteomes" id="UP001146793"/>
    </source>
</evidence>
<keyword evidence="4" id="KW-0175">Coiled coil</keyword>
<protein>
    <submittedName>
        <fullName evidence="6">Ankyrin repeat-containing protein</fullName>
    </submittedName>
</protein>
<dbReference type="Pfam" id="PF12796">
    <property type="entry name" value="Ank_2"/>
    <property type="match status" value="1"/>
</dbReference>
<evidence type="ECO:0000256" key="2">
    <source>
        <dbReference type="ARBA" id="ARBA00023043"/>
    </source>
</evidence>
<dbReference type="InterPro" id="IPR002110">
    <property type="entry name" value="Ankyrin_rpt"/>
</dbReference>
<sequence>MYEDPKKTINNLLKALQSENPNPKDQKNKTQINKKMIDPNLRSKSFTILHFLCKKNPNLKSMEKLYEGKALFDDSKNITPLQVLCQFYDDVDCLNYLLQKGQTALHIACLKPQKVESIKILIQKGAEINPRDYYSNTPLHYLCQNSSTDAKTFELFLKNGANYDLQNGETALDLAFGFKQRIFLEIISQIEIKKNFHKMKRENIELNNTKEKLLKRDNHYQRVLNKIELDVANIENKININNETLQTEICKKHNKHYINIEKKNQELQQTKINKKGIDSHINHLKQEIFRLEKAKKKLNEYSSKRSFAIQYYQNRAKDSRKIFKKLKKDYENLQSSSDSINPDSNDSYSFITESLDDHSNSSLKQTNQSSSGESSSNNEDDSSEFKKSSGSSISSGSSLSSRSPELSESSESSELSELSELSKSSKSSELSELSESSEESEESKESVTSESISSESSAFNNRKKRKKNSTGSSNKINNKTFILDDQFTF</sequence>
<dbReference type="InterPro" id="IPR051165">
    <property type="entry name" value="Multifunctional_ANK_Repeat"/>
</dbReference>
<dbReference type="InterPro" id="IPR036770">
    <property type="entry name" value="Ankyrin_rpt-contain_sf"/>
</dbReference>
<feature type="compositionally biased region" description="Low complexity" evidence="5">
    <location>
        <begin position="388"/>
        <end position="434"/>
    </location>
</feature>
<keyword evidence="2 3" id="KW-0040">ANK repeat</keyword>
<gene>
    <name evidence="6" type="ORF">M0812_29906</name>
</gene>
<feature type="compositionally biased region" description="Low complexity" evidence="5">
    <location>
        <begin position="335"/>
        <end position="349"/>
    </location>
</feature>
<dbReference type="PANTHER" id="PTHR24123">
    <property type="entry name" value="ANKYRIN REPEAT-CONTAINING"/>
    <property type="match status" value="1"/>
</dbReference>
<feature type="repeat" description="ANK" evidence="3">
    <location>
        <begin position="134"/>
        <end position="168"/>
    </location>
</feature>
<dbReference type="PROSITE" id="PS50297">
    <property type="entry name" value="ANK_REP_REGION"/>
    <property type="match status" value="2"/>
</dbReference>
<dbReference type="Gene3D" id="1.25.40.20">
    <property type="entry name" value="Ankyrin repeat-containing domain"/>
    <property type="match status" value="1"/>
</dbReference>
<accession>A0AAV7Y6F3</accession>
<keyword evidence="1" id="KW-0677">Repeat</keyword>
<proteinExistence type="predicted"/>
<organism evidence="6 7">
    <name type="scientific">Anaeramoeba flamelloides</name>
    <dbReference type="NCBI Taxonomy" id="1746091"/>
    <lineage>
        <taxon>Eukaryota</taxon>
        <taxon>Metamonada</taxon>
        <taxon>Anaeramoebidae</taxon>
        <taxon>Anaeramoeba</taxon>
    </lineage>
</organism>
<evidence type="ECO:0000256" key="3">
    <source>
        <dbReference type="PROSITE-ProRule" id="PRU00023"/>
    </source>
</evidence>
<evidence type="ECO:0000256" key="4">
    <source>
        <dbReference type="SAM" id="Coils"/>
    </source>
</evidence>
<reference evidence="6" key="1">
    <citation type="submission" date="2022-08" db="EMBL/GenBank/DDBJ databases">
        <title>Novel sulphate-reducing endosymbionts in the free-living metamonad Anaeramoeba.</title>
        <authorList>
            <person name="Jerlstrom-Hultqvist J."/>
            <person name="Cepicka I."/>
            <person name="Gallot-Lavallee L."/>
            <person name="Salas-Leiva D."/>
            <person name="Curtis B.A."/>
            <person name="Zahonova K."/>
            <person name="Pipaliya S."/>
            <person name="Dacks J."/>
            <person name="Roger A.J."/>
        </authorList>
    </citation>
    <scope>NUCLEOTIDE SEQUENCE</scope>
    <source>
        <strain evidence="6">Busselton2</strain>
    </source>
</reference>
<dbReference type="EMBL" id="JANTQA010000076">
    <property type="protein sequence ID" value="KAJ3423377.1"/>
    <property type="molecule type" value="Genomic_DNA"/>
</dbReference>
<dbReference type="SUPFAM" id="SSF48403">
    <property type="entry name" value="Ankyrin repeat"/>
    <property type="match status" value="1"/>
</dbReference>
<evidence type="ECO:0000256" key="5">
    <source>
        <dbReference type="SAM" id="MobiDB-lite"/>
    </source>
</evidence>
<evidence type="ECO:0000313" key="6">
    <source>
        <dbReference type="EMBL" id="KAJ3423377.1"/>
    </source>
</evidence>
<feature type="coiled-coil region" evidence="4">
    <location>
        <begin position="196"/>
        <end position="304"/>
    </location>
</feature>
<name>A0AAV7Y6F3_9EUKA</name>
<feature type="region of interest" description="Disordered" evidence="5">
    <location>
        <begin position="333"/>
        <end position="477"/>
    </location>
</feature>
<feature type="repeat" description="ANK" evidence="3">
    <location>
        <begin position="100"/>
        <end position="133"/>
    </location>
</feature>
<feature type="compositionally biased region" description="Low complexity" evidence="5">
    <location>
        <begin position="446"/>
        <end position="457"/>
    </location>
</feature>
<dbReference type="Proteomes" id="UP001146793">
    <property type="component" value="Unassembled WGS sequence"/>
</dbReference>
<dbReference type="SMART" id="SM00248">
    <property type="entry name" value="ANK"/>
    <property type="match status" value="4"/>
</dbReference>
<comment type="caution">
    <text evidence="6">The sequence shown here is derived from an EMBL/GenBank/DDBJ whole genome shotgun (WGS) entry which is preliminary data.</text>
</comment>
<dbReference type="AlphaFoldDB" id="A0AAV7Y6F3"/>
<dbReference type="PROSITE" id="PS50088">
    <property type="entry name" value="ANK_REPEAT"/>
    <property type="match status" value="2"/>
</dbReference>